<proteinExistence type="inferred from homology"/>
<dbReference type="Pfam" id="PF01029">
    <property type="entry name" value="NusB"/>
    <property type="match status" value="1"/>
</dbReference>
<comment type="caution">
    <text evidence="8">The sequence shown here is derived from an EMBL/GenBank/DDBJ whole genome shotgun (WGS) entry which is preliminary data.</text>
</comment>
<gene>
    <name evidence="6 8" type="primary">nusB</name>
    <name evidence="8" type="ORF">CVV64_01860</name>
</gene>
<keyword evidence="3 6" id="KW-0694">RNA-binding</keyword>
<accession>A0A2N1PV19</accession>
<dbReference type="GO" id="GO:0006353">
    <property type="term" value="P:DNA-templated transcription termination"/>
    <property type="evidence" value="ECO:0007669"/>
    <property type="project" value="UniProtKB-UniRule"/>
</dbReference>
<organism evidence="8 9">
    <name type="scientific">Candidatus Wallbacteria bacterium HGW-Wallbacteria-1</name>
    <dbReference type="NCBI Taxonomy" id="2013854"/>
    <lineage>
        <taxon>Bacteria</taxon>
        <taxon>Candidatus Walliibacteriota</taxon>
    </lineage>
</organism>
<dbReference type="PANTHER" id="PTHR11078">
    <property type="entry name" value="N UTILIZATION SUBSTANCE PROTEIN B-RELATED"/>
    <property type="match status" value="1"/>
</dbReference>
<dbReference type="AlphaFoldDB" id="A0A2N1PV19"/>
<dbReference type="PANTHER" id="PTHR11078:SF3">
    <property type="entry name" value="ANTITERMINATION NUSB DOMAIN-CONTAINING PROTEIN"/>
    <property type="match status" value="1"/>
</dbReference>
<dbReference type="InterPro" id="IPR011605">
    <property type="entry name" value="NusB_fam"/>
</dbReference>
<dbReference type="GO" id="GO:0031564">
    <property type="term" value="P:transcription antitermination"/>
    <property type="evidence" value="ECO:0007669"/>
    <property type="project" value="UniProtKB-KW"/>
</dbReference>
<evidence type="ECO:0000256" key="3">
    <source>
        <dbReference type="ARBA" id="ARBA00022884"/>
    </source>
</evidence>
<dbReference type="EMBL" id="PGXC01000001">
    <property type="protein sequence ID" value="PKK92181.1"/>
    <property type="molecule type" value="Genomic_DNA"/>
</dbReference>
<dbReference type="InterPro" id="IPR035926">
    <property type="entry name" value="NusB-like_sf"/>
</dbReference>
<evidence type="ECO:0000256" key="5">
    <source>
        <dbReference type="ARBA" id="ARBA00023163"/>
    </source>
</evidence>
<evidence type="ECO:0000259" key="7">
    <source>
        <dbReference type="Pfam" id="PF01029"/>
    </source>
</evidence>
<evidence type="ECO:0000256" key="6">
    <source>
        <dbReference type="HAMAP-Rule" id="MF_00073"/>
    </source>
</evidence>
<protein>
    <recommendedName>
        <fullName evidence="6">Transcription antitermination protein NusB</fullName>
    </recommendedName>
    <alternativeName>
        <fullName evidence="6">Antitermination factor NusB</fullName>
    </alternativeName>
</protein>
<keyword evidence="2 6" id="KW-0889">Transcription antitermination</keyword>
<dbReference type="GO" id="GO:0003723">
    <property type="term" value="F:RNA binding"/>
    <property type="evidence" value="ECO:0007669"/>
    <property type="project" value="UniProtKB-UniRule"/>
</dbReference>
<reference evidence="8 9" key="1">
    <citation type="journal article" date="2017" name="ISME J.">
        <title>Potential for microbial H2 and metal transformations associated with novel bacteria and archaea in deep terrestrial subsurface sediments.</title>
        <authorList>
            <person name="Hernsdorf A.W."/>
            <person name="Amano Y."/>
            <person name="Miyakawa K."/>
            <person name="Ise K."/>
            <person name="Suzuki Y."/>
            <person name="Anantharaman K."/>
            <person name="Probst A."/>
            <person name="Burstein D."/>
            <person name="Thomas B.C."/>
            <person name="Banfield J.F."/>
        </authorList>
    </citation>
    <scope>NUCLEOTIDE SEQUENCE [LARGE SCALE GENOMIC DNA]</scope>
    <source>
        <strain evidence="8">HGW-Wallbacteria-1</strain>
    </source>
</reference>
<comment type="similarity">
    <text evidence="1 6">Belongs to the NusB family.</text>
</comment>
<dbReference type="NCBIfam" id="TIGR01951">
    <property type="entry name" value="nusB"/>
    <property type="match status" value="1"/>
</dbReference>
<keyword evidence="4 6" id="KW-0805">Transcription regulation</keyword>
<dbReference type="Gene3D" id="1.10.940.10">
    <property type="entry name" value="NusB-like"/>
    <property type="match status" value="1"/>
</dbReference>
<dbReference type="HAMAP" id="MF_00073">
    <property type="entry name" value="NusB"/>
    <property type="match status" value="1"/>
</dbReference>
<dbReference type="GO" id="GO:0005829">
    <property type="term" value="C:cytosol"/>
    <property type="evidence" value="ECO:0007669"/>
    <property type="project" value="TreeGrafter"/>
</dbReference>
<feature type="domain" description="NusB/RsmB/TIM44" evidence="7">
    <location>
        <begin position="13"/>
        <end position="139"/>
    </location>
</feature>
<dbReference type="Proteomes" id="UP000233256">
    <property type="component" value="Unassembled WGS sequence"/>
</dbReference>
<evidence type="ECO:0000256" key="2">
    <source>
        <dbReference type="ARBA" id="ARBA00022814"/>
    </source>
</evidence>
<evidence type="ECO:0000313" key="9">
    <source>
        <dbReference type="Proteomes" id="UP000233256"/>
    </source>
</evidence>
<evidence type="ECO:0000256" key="4">
    <source>
        <dbReference type="ARBA" id="ARBA00023015"/>
    </source>
</evidence>
<dbReference type="SUPFAM" id="SSF48013">
    <property type="entry name" value="NusB-like"/>
    <property type="match status" value="1"/>
</dbReference>
<name>A0A2N1PV19_9BACT</name>
<dbReference type="InterPro" id="IPR006027">
    <property type="entry name" value="NusB_RsmB_TIM44"/>
</dbReference>
<evidence type="ECO:0000256" key="1">
    <source>
        <dbReference type="ARBA" id="ARBA00005952"/>
    </source>
</evidence>
<evidence type="ECO:0000313" key="8">
    <source>
        <dbReference type="EMBL" id="PKK92181.1"/>
    </source>
</evidence>
<sequence>MEADFTPMHNRRIARELALKILYQVDLLNVPFDQVSEPTFEMEDVRNSEAENFALIICTAVNENCTDIDSLITSCLQNWTLKRLSSVERNLLRIALAEGLFIKDETTPPRVCIDEAIDIAKLYAGPESGSFINGVLDSAFKQKGALNQ</sequence>
<keyword evidence="5 6" id="KW-0804">Transcription</keyword>
<comment type="function">
    <text evidence="6">Involved in transcription antitermination. Required for transcription of ribosomal RNA (rRNA) genes. Binds specifically to the boxA antiterminator sequence of the ribosomal RNA (rrn) operons.</text>
</comment>